<protein>
    <recommendedName>
        <fullName evidence="3">DUF1456 domain-containing protein</fullName>
    </recommendedName>
</protein>
<dbReference type="PANTHER" id="PTHR37805:SF1">
    <property type="entry name" value="CYTOPLASMIC PROTEIN"/>
    <property type="match status" value="1"/>
</dbReference>
<dbReference type="RefSeq" id="WP_064121240.1">
    <property type="nucleotide sequence ID" value="NZ_CP015243.1"/>
</dbReference>
<gene>
    <name evidence="1" type="ORF">A5892_01210</name>
</gene>
<reference evidence="1 2" key="1">
    <citation type="submission" date="2016-04" db="EMBL/GenBank/DDBJ databases">
        <title>Complete Genome Sequence of Halotalea alkalilenta IHB B 13600.</title>
        <authorList>
            <person name="Swarnkar M.K."/>
            <person name="Sharma A."/>
            <person name="Kaushal K."/>
            <person name="Soni R."/>
            <person name="Rana S."/>
            <person name="Singh A.K."/>
            <person name="Gulati A."/>
        </authorList>
    </citation>
    <scope>NUCLEOTIDE SEQUENCE [LARGE SCALE GENOMIC DNA]</scope>
    <source>
        <strain evidence="1 2">IHB B 13600</strain>
    </source>
</reference>
<proteinExistence type="predicted"/>
<evidence type="ECO:0000313" key="1">
    <source>
        <dbReference type="EMBL" id="ANF56251.1"/>
    </source>
</evidence>
<dbReference type="InterPro" id="IPR009921">
    <property type="entry name" value="YehS-like"/>
</dbReference>
<evidence type="ECO:0008006" key="3">
    <source>
        <dbReference type="Google" id="ProtNLM"/>
    </source>
</evidence>
<dbReference type="KEGG" id="haa:A5892_01210"/>
<dbReference type="STRING" id="376489.A5892_01210"/>
<dbReference type="EMBL" id="CP015243">
    <property type="protein sequence ID" value="ANF56251.1"/>
    <property type="molecule type" value="Genomic_DNA"/>
</dbReference>
<accession>A0A172YAH3</accession>
<evidence type="ECO:0000313" key="2">
    <source>
        <dbReference type="Proteomes" id="UP000077875"/>
    </source>
</evidence>
<organism evidence="1 2">
    <name type="scientific">Halotalea alkalilenta</name>
    <dbReference type="NCBI Taxonomy" id="376489"/>
    <lineage>
        <taxon>Bacteria</taxon>
        <taxon>Pseudomonadati</taxon>
        <taxon>Pseudomonadota</taxon>
        <taxon>Gammaproteobacteria</taxon>
        <taxon>Oceanospirillales</taxon>
        <taxon>Halomonadaceae</taxon>
        <taxon>Halotalea</taxon>
    </lineage>
</organism>
<keyword evidence="2" id="KW-1185">Reference proteome</keyword>
<name>A0A172YAH3_9GAMM</name>
<dbReference type="Pfam" id="PF07308">
    <property type="entry name" value="DUF1456"/>
    <property type="match status" value="2"/>
</dbReference>
<sequence>MIHNDVLRSVRYTLDLHETRLIELFALADYPVEREQLDSWLSPEGEEGFEPCPDEAMAHFLNGLVILRRGRDETRPPQPVELPVNNNMVMKKLRVAFELKDDDMHKILAAADFPLSKPELSALFRKKGHKNYRPAGDQLLRRFLRGLALRFREQV</sequence>
<dbReference type="PANTHER" id="PTHR37805">
    <property type="entry name" value="CYTOPLASMIC PROTEIN-RELATED"/>
    <property type="match status" value="1"/>
</dbReference>
<dbReference type="Proteomes" id="UP000077875">
    <property type="component" value="Chromosome"/>
</dbReference>
<dbReference type="AlphaFoldDB" id="A0A172YAH3"/>